<evidence type="ECO:0000256" key="1">
    <source>
        <dbReference type="ARBA" id="ARBA00004123"/>
    </source>
</evidence>
<keyword evidence="3 5" id="KW-0371">Homeobox</keyword>
<keyword evidence="4 5" id="KW-0539">Nucleus</keyword>
<dbReference type="FunFam" id="1.10.10.60:FF:000035">
    <property type="entry name" value="paired box protein Pax-3 isoform X2"/>
    <property type="match status" value="1"/>
</dbReference>
<protein>
    <submittedName>
        <fullName evidence="9">Paired box protein Pax-7</fullName>
    </submittedName>
</protein>
<dbReference type="EMBL" id="KK119838">
    <property type="protein sequence ID" value="KFM76871.1"/>
    <property type="molecule type" value="Genomic_DNA"/>
</dbReference>
<dbReference type="Proteomes" id="UP000054359">
    <property type="component" value="Unassembled WGS sequence"/>
</dbReference>
<evidence type="ECO:0000256" key="5">
    <source>
        <dbReference type="PROSITE-ProRule" id="PRU00108"/>
    </source>
</evidence>
<dbReference type="CDD" id="cd00086">
    <property type="entry name" value="homeodomain"/>
    <property type="match status" value="1"/>
</dbReference>
<dbReference type="SMART" id="SM00389">
    <property type="entry name" value="HOX"/>
    <property type="match status" value="1"/>
</dbReference>
<feature type="DNA-binding region" description="Homeobox" evidence="5">
    <location>
        <begin position="91"/>
        <end position="150"/>
    </location>
</feature>
<evidence type="ECO:0000256" key="6">
    <source>
        <dbReference type="RuleBase" id="RU000682"/>
    </source>
</evidence>
<dbReference type="STRING" id="407821.A0A087UHN2"/>
<reference evidence="9 10" key="1">
    <citation type="submission" date="2013-11" db="EMBL/GenBank/DDBJ databases">
        <title>Genome sequencing of Stegodyphus mimosarum.</title>
        <authorList>
            <person name="Bechsgaard J."/>
        </authorList>
    </citation>
    <scope>NUCLEOTIDE SEQUENCE [LARGE SCALE GENOMIC DNA]</scope>
</reference>
<evidence type="ECO:0000259" key="8">
    <source>
        <dbReference type="PROSITE" id="PS50071"/>
    </source>
</evidence>
<dbReference type="AlphaFoldDB" id="A0A087UHN2"/>
<dbReference type="GO" id="GO:0005634">
    <property type="term" value="C:nucleus"/>
    <property type="evidence" value="ECO:0007669"/>
    <property type="project" value="UniProtKB-SubCell"/>
</dbReference>
<dbReference type="InterPro" id="IPR050649">
    <property type="entry name" value="Paired_Homeobox_TFs"/>
</dbReference>
<dbReference type="GO" id="GO:0000977">
    <property type="term" value="F:RNA polymerase II transcription regulatory region sequence-specific DNA binding"/>
    <property type="evidence" value="ECO:0007669"/>
    <property type="project" value="TreeGrafter"/>
</dbReference>
<organism evidence="9 10">
    <name type="scientific">Stegodyphus mimosarum</name>
    <name type="common">African social velvet spider</name>
    <dbReference type="NCBI Taxonomy" id="407821"/>
    <lineage>
        <taxon>Eukaryota</taxon>
        <taxon>Metazoa</taxon>
        <taxon>Ecdysozoa</taxon>
        <taxon>Arthropoda</taxon>
        <taxon>Chelicerata</taxon>
        <taxon>Arachnida</taxon>
        <taxon>Araneae</taxon>
        <taxon>Araneomorphae</taxon>
        <taxon>Entelegynae</taxon>
        <taxon>Eresoidea</taxon>
        <taxon>Eresidae</taxon>
        <taxon>Stegodyphus</taxon>
    </lineage>
</organism>
<gene>
    <name evidence="9" type="ORF">X975_16023</name>
</gene>
<dbReference type="PANTHER" id="PTHR24329">
    <property type="entry name" value="HOMEOBOX PROTEIN ARISTALESS"/>
    <property type="match status" value="1"/>
</dbReference>
<keyword evidence="10" id="KW-1185">Reference proteome</keyword>
<feature type="region of interest" description="Disordered" evidence="7">
    <location>
        <begin position="28"/>
        <end position="96"/>
    </location>
</feature>
<feature type="non-terminal residue" evidence="9">
    <location>
        <position position="341"/>
    </location>
</feature>
<evidence type="ECO:0000313" key="9">
    <source>
        <dbReference type="EMBL" id="KFM76871.1"/>
    </source>
</evidence>
<comment type="subcellular location">
    <subcellularLocation>
        <location evidence="1 5 6">Nucleus</location>
    </subcellularLocation>
</comment>
<dbReference type="OrthoDB" id="3225452at2759"/>
<evidence type="ECO:0000313" key="10">
    <source>
        <dbReference type="Proteomes" id="UP000054359"/>
    </source>
</evidence>
<dbReference type="Gene3D" id="1.10.10.60">
    <property type="entry name" value="Homeodomain-like"/>
    <property type="match status" value="1"/>
</dbReference>
<dbReference type="InterPro" id="IPR001356">
    <property type="entry name" value="HD"/>
</dbReference>
<dbReference type="OMA" id="RANFNGW"/>
<accession>A0A087UHN2</accession>
<evidence type="ECO:0000256" key="2">
    <source>
        <dbReference type="ARBA" id="ARBA00023125"/>
    </source>
</evidence>
<sequence>MRDRLAKDTGGCDRTVASNVAPIRLLRSSSISPNKLEKTEEMDSGQKGVGGHKHSIDGILARKKGSIRDSGEEGANSDCDSEPGLTLKRKQRRSRTTFTAAQLDELEKAFEKTQYPDIYAREELAQRTKLTEARVQVWFSNRRARWRKQLGSQNLNSYSSLNFGYQHANPYLVSDATSYSMHTDTSSLQAGSTVPLHHHHLHTNPGDARTSLTYPNPLAECAYVANNPALQSQMMSMLHTSVPTSGTAVDYTHHQHAVATAAAAVGGTAPTSEESSWSAARANFNGWGAQQNASASDAFSAAATDHLPHGAGGEAYASFNGMAHHHYPDIKPSFYYAGQYA</sequence>
<name>A0A087UHN2_STEMI</name>
<dbReference type="GO" id="GO:0000981">
    <property type="term" value="F:DNA-binding transcription factor activity, RNA polymerase II-specific"/>
    <property type="evidence" value="ECO:0007669"/>
    <property type="project" value="InterPro"/>
</dbReference>
<feature type="domain" description="Homeobox" evidence="8">
    <location>
        <begin position="89"/>
        <end position="149"/>
    </location>
</feature>
<evidence type="ECO:0000256" key="4">
    <source>
        <dbReference type="ARBA" id="ARBA00023242"/>
    </source>
</evidence>
<keyword evidence="2 5" id="KW-0238">DNA-binding</keyword>
<proteinExistence type="predicted"/>
<dbReference type="InterPro" id="IPR009057">
    <property type="entry name" value="Homeodomain-like_sf"/>
</dbReference>
<evidence type="ECO:0000256" key="3">
    <source>
        <dbReference type="ARBA" id="ARBA00023155"/>
    </source>
</evidence>
<dbReference type="PROSITE" id="PS00027">
    <property type="entry name" value="HOMEOBOX_1"/>
    <property type="match status" value="1"/>
</dbReference>
<dbReference type="PROSITE" id="PS50071">
    <property type="entry name" value="HOMEOBOX_2"/>
    <property type="match status" value="1"/>
</dbReference>
<dbReference type="Pfam" id="PF00046">
    <property type="entry name" value="Homeodomain"/>
    <property type="match status" value="1"/>
</dbReference>
<dbReference type="PANTHER" id="PTHR24329:SF543">
    <property type="entry name" value="FI01017P-RELATED"/>
    <property type="match status" value="1"/>
</dbReference>
<dbReference type="InterPro" id="IPR017970">
    <property type="entry name" value="Homeobox_CS"/>
</dbReference>
<dbReference type="SUPFAM" id="SSF46689">
    <property type="entry name" value="Homeodomain-like"/>
    <property type="match status" value="1"/>
</dbReference>
<evidence type="ECO:0000256" key="7">
    <source>
        <dbReference type="SAM" id="MobiDB-lite"/>
    </source>
</evidence>